<name>R7TTB2_CAPTE</name>
<organism evidence="1">
    <name type="scientific">Capitella teleta</name>
    <name type="common">Polychaete worm</name>
    <dbReference type="NCBI Taxonomy" id="283909"/>
    <lineage>
        <taxon>Eukaryota</taxon>
        <taxon>Metazoa</taxon>
        <taxon>Spiralia</taxon>
        <taxon>Lophotrochozoa</taxon>
        <taxon>Annelida</taxon>
        <taxon>Polychaeta</taxon>
        <taxon>Sedentaria</taxon>
        <taxon>Scolecida</taxon>
        <taxon>Capitellidae</taxon>
        <taxon>Capitella</taxon>
    </lineage>
</organism>
<dbReference type="EMBL" id="KB308639">
    <property type="protein sequence ID" value="ELT97148.1"/>
    <property type="molecule type" value="Genomic_DNA"/>
</dbReference>
<reference evidence="1 3" key="2">
    <citation type="journal article" date="2013" name="Nature">
        <title>Insights into bilaterian evolution from three spiralian genomes.</title>
        <authorList>
            <person name="Simakov O."/>
            <person name="Marletaz F."/>
            <person name="Cho S.J."/>
            <person name="Edsinger-Gonzales E."/>
            <person name="Havlak P."/>
            <person name="Hellsten U."/>
            <person name="Kuo D.H."/>
            <person name="Larsson T."/>
            <person name="Lv J."/>
            <person name="Arendt D."/>
            <person name="Savage R."/>
            <person name="Osoegawa K."/>
            <person name="de Jong P."/>
            <person name="Grimwood J."/>
            <person name="Chapman J.A."/>
            <person name="Shapiro H."/>
            <person name="Aerts A."/>
            <person name="Otillar R.P."/>
            <person name="Terry A.Y."/>
            <person name="Boore J.L."/>
            <person name="Grigoriev I.V."/>
            <person name="Lindberg D.R."/>
            <person name="Seaver E.C."/>
            <person name="Weisblat D.A."/>
            <person name="Putnam N.H."/>
            <person name="Rokhsar D.S."/>
        </authorList>
    </citation>
    <scope>NUCLEOTIDE SEQUENCE</scope>
    <source>
        <strain evidence="1 3">I ESC-2004</strain>
    </source>
</reference>
<dbReference type="EnsemblMetazoa" id="CapteT103895">
    <property type="protein sequence ID" value="CapteP103895"/>
    <property type="gene ID" value="CapteG103895"/>
</dbReference>
<accession>R7TTB2</accession>
<evidence type="ECO:0000313" key="1">
    <source>
        <dbReference type="EMBL" id="ELT97148.1"/>
    </source>
</evidence>
<evidence type="ECO:0000313" key="3">
    <source>
        <dbReference type="Proteomes" id="UP000014760"/>
    </source>
</evidence>
<sequence length="59" mass="7030">LRVCGDYSVTVNAQLKPHRYPMPSPEELMQRLSGGYCYYNQILTRRSKRIRRPNPRYAE</sequence>
<dbReference type="Proteomes" id="UP000014760">
    <property type="component" value="Unassembled WGS sequence"/>
</dbReference>
<dbReference type="STRING" id="283909.R7TTB2"/>
<dbReference type="EMBL" id="AMQN01011013">
    <property type="status" value="NOT_ANNOTATED_CDS"/>
    <property type="molecule type" value="Genomic_DNA"/>
</dbReference>
<dbReference type="InterPro" id="IPR043128">
    <property type="entry name" value="Rev_trsase/Diguanyl_cyclase"/>
</dbReference>
<dbReference type="OrthoDB" id="6239317at2759"/>
<gene>
    <name evidence="1" type="ORF">CAPTEDRAFT_103895</name>
</gene>
<evidence type="ECO:0000313" key="2">
    <source>
        <dbReference type="EnsemblMetazoa" id="CapteP103895"/>
    </source>
</evidence>
<proteinExistence type="predicted"/>
<dbReference type="AlphaFoldDB" id="R7TTB2"/>
<reference evidence="3" key="1">
    <citation type="submission" date="2012-12" db="EMBL/GenBank/DDBJ databases">
        <authorList>
            <person name="Hellsten U."/>
            <person name="Grimwood J."/>
            <person name="Chapman J.A."/>
            <person name="Shapiro H."/>
            <person name="Aerts A."/>
            <person name="Otillar R.P."/>
            <person name="Terry A.Y."/>
            <person name="Boore J.L."/>
            <person name="Simakov O."/>
            <person name="Marletaz F."/>
            <person name="Cho S.-J."/>
            <person name="Edsinger-Gonzales E."/>
            <person name="Havlak P."/>
            <person name="Kuo D.-H."/>
            <person name="Larsson T."/>
            <person name="Lv J."/>
            <person name="Arendt D."/>
            <person name="Savage R."/>
            <person name="Osoegawa K."/>
            <person name="de Jong P."/>
            <person name="Lindberg D.R."/>
            <person name="Seaver E.C."/>
            <person name="Weisblat D.A."/>
            <person name="Putnam N.H."/>
            <person name="Grigoriev I.V."/>
            <person name="Rokhsar D.S."/>
        </authorList>
    </citation>
    <scope>NUCLEOTIDE SEQUENCE</scope>
    <source>
        <strain evidence="3">I ESC-2004</strain>
    </source>
</reference>
<protein>
    <submittedName>
        <fullName evidence="1 2">Uncharacterized protein</fullName>
    </submittedName>
</protein>
<feature type="non-terminal residue" evidence="1">
    <location>
        <position position="1"/>
    </location>
</feature>
<dbReference type="Gene3D" id="3.30.70.270">
    <property type="match status" value="1"/>
</dbReference>
<dbReference type="Gene3D" id="3.10.10.10">
    <property type="entry name" value="HIV Type 1 Reverse Transcriptase, subunit A, domain 1"/>
    <property type="match status" value="1"/>
</dbReference>
<keyword evidence="3" id="KW-1185">Reference proteome</keyword>
<reference evidence="2" key="3">
    <citation type="submission" date="2015-06" db="UniProtKB">
        <authorList>
            <consortium name="EnsemblMetazoa"/>
        </authorList>
    </citation>
    <scope>IDENTIFICATION</scope>
</reference>
<dbReference type="HOGENOM" id="CLU_2967697_0_0_1"/>